<dbReference type="Gene3D" id="3.40.50.10310">
    <property type="entry name" value="Creatininase"/>
    <property type="match status" value="1"/>
</dbReference>
<evidence type="ECO:0000256" key="2">
    <source>
        <dbReference type="ARBA" id="ARBA00022723"/>
    </source>
</evidence>
<comment type="caution">
    <text evidence="6">The sequence shown here is derived from an EMBL/GenBank/DDBJ whole genome shotgun (WGS) entry which is preliminary data.</text>
</comment>
<dbReference type="AlphaFoldDB" id="A0A6L5YCE5"/>
<dbReference type="InterPro" id="IPR024087">
    <property type="entry name" value="Creatininase-like_sf"/>
</dbReference>
<keyword evidence="3" id="KW-0378">Hydrolase</keyword>
<proteinExistence type="inferred from homology"/>
<dbReference type="PANTHER" id="PTHR35005">
    <property type="entry name" value="3-DEHYDRO-SCYLLO-INOSOSE HYDROLASE"/>
    <property type="match status" value="1"/>
</dbReference>
<comment type="similarity">
    <text evidence="5">Belongs to the creatininase superfamily.</text>
</comment>
<keyword evidence="2" id="KW-0479">Metal-binding</keyword>
<protein>
    <submittedName>
        <fullName evidence="6">Creatininase family protein</fullName>
    </submittedName>
</protein>
<keyword evidence="7" id="KW-1185">Reference proteome</keyword>
<name>A0A6L5YCE5_9BACT</name>
<dbReference type="PANTHER" id="PTHR35005:SF1">
    <property type="entry name" value="2-AMINO-5-FORMYLAMINO-6-RIBOSYLAMINOPYRIMIDIN-4(3H)-ONE 5'-MONOPHOSPHATE DEFORMYLASE"/>
    <property type="match status" value="1"/>
</dbReference>
<evidence type="ECO:0000256" key="1">
    <source>
        <dbReference type="ARBA" id="ARBA00001947"/>
    </source>
</evidence>
<reference evidence="6 7" key="1">
    <citation type="submission" date="2019-08" db="EMBL/GenBank/DDBJ databases">
        <title>In-depth cultivation of the pig gut microbiome towards novel bacterial diversity and tailored functional studies.</title>
        <authorList>
            <person name="Wylensek D."/>
            <person name="Hitch T.C.A."/>
            <person name="Clavel T."/>
        </authorList>
    </citation>
    <scope>NUCLEOTIDE SEQUENCE [LARGE SCALE GENOMIC DNA]</scope>
    <source>
        <strain evidence="6 7">SM-530-WT-4B</strain>
    </source>
</reference>
<dbReference type="GO" id="GO:0016811">
    <property type="term" value="F:hydrolase activity, acting on carbon-nitrogen (but not peptide) bonds, in linear amides"/>
    <property type="evidence" value="ECO:0007669"/>
    <property type="project" value="TreeGrafter"/>
</dbReference>
<evidence type="ECO:0000313" key="7">
    <source>
        <dbReference type="Proteomes" id="UP000473699"/>
    </source>
</evidence>
<organism evidence="6 7">
    <name type="scientific">Pyramidobacter porci</name>
    <dbReference type="NCBI Taxonomy" id="2605789"/>
    <lineage>
        <taxon>Bacteria</taxon>
        <taxon>Thermotogati</taxon>
        <taxon>Synergistota</taxon>
        <taxon>Synergistia</taxon>
        <taxon>Synergistales</taxon>
        <taxon>Dethiosulfovibrionaceae</taxon>
        <taxon>Pyramidobacter</taxon>
    </lineage>
</organism>
<sequence length="319" mass="35742">MRDRLFFMRNVPRGTFCTEDCCLLRFCACCAAPKRAFHDSGELTENLRSNNYDVIITCNSQGSMIKFKVFVVRYGGCPMLLMKEMNFVDYRAEVAKTRAIILPVGAFEVWGPHLPVGADTLVAEEIANRISEKIGWVVGPSVPVGYSESLFAPEGGTITVRPESLRNYLYDIVESLAETGVKRFCFVGPHLGNVPIITEIATHLRRTRNVKCCLIDWWRIIQPICKGILKYDGRPAHAHAAEAGTSTFMYLRPDLVKAERLKDVGLAANEYPDIPQFAPFVETYPEAHVGDPTPASAEKGEQIVGKTVERVVEFLKQWH</sequence>
<evidence type="ECO:0000313" key="6">
    <source>
        <dbReference type="EMBL" id="MST56006.1"/>
    </source>
</evidence>
<dbReference type="Proteomes" id="UP000473699">
    <property type="component" value="Unassembled WGS sequence"/>
</dbReference>
<comment type="cofactor">
    <cofactor evidence="1">
        <name>Zn(2+)</name>
        <dbReference type="ChEBI" id="CHEBI:29105"/>
    </cofactor>
</comment>
<accession>A0A6L5YCE5</accession>
<dbReference type="SUPFAM" id="SSF102215">
    <property type="entry name" value="Creatininase"/>
    <property type="match status" value="1"/>
</dbReference>
<dbReference type="GO" id="GO:0046872">
    <property type="term" value="F:metal ion binding"/>
    <property type="evidence" value="ECO:0007669"/>
    <property type="project" value="UniProtKB-KW"/>
</dbReference>
<dbReference type="EMBL" id="VUNH01000008">
    <property type="protein sequence ID" value="MST56006.1"/>
    <property type="molecule type" value="Genomic_DNA"/>
</dbReference>
<gene>
    <name evidence="6" type="ORF">FYJ74_08180</name>
</gene>
<dbReference type="GO" id="GO:0009231">
    <property type="term" value="P:riboflavin biosynthetic process"/>
    <property type="evidence" value="ECO:0007669"/>
    <property type="project" value="TreeGrafter"/>
</dbReference>
<dbReference type="Pfam" id="PF02633">
    <property type="entry name" value="Creatininase"/>
    <property type="match status" value="1"/>
</dbReference>
<keyword evidence="4" id="KW-0862">Zinc</keyword>
<evidence type="ECO:0000256" key="3">
    <source>
        <dbReference type="ARBA" id="ARBA00022801"/>
    </source>
</evidence>
<evidence type="ECO:0000256" key="4">
    <source>
        <dbReference type="ARBA" id="ARBA00022833"/>
    </source>
</evidence>
<dbReference type="InterPro" id="IPR003785">
    <property type="entry name" value="Creatininase/forma_Hydrolase"/>
</dbReference>
<evidence type="ECO:0000256" key="5">
    <source>
        <dbReference type="ARBA" id="ARBA00024029"/>
    </source>
</evidence>